<evidence type="ECO:0000313" key="2">
    <source>
        <dbReference type="EnsemblMetazoa" id="CLYHEMP000869.2"/>
    </source>
</evidence>
<dbReference type="EnsemblMetazoa" id="CLYHEMT000869.2">
    <property type="protein sequence ID" value="CLYHEMP000869.2"/>
    <property type="gene ID" value="CLYHEMG000869"/>
</dbReference>
<proteinExistence type="predicted"/>
<name>A0A7M5UZ91_9CNID</name>
<dbReference type="Proteomes" id="UP000594262">
    <property type="component" value="Unplaced"/>
</dbReference>
<protein>
    <recommendedName>
        <fullName evidence="1">DUF4709 domain-containing protein</fullName>
    </recommendedName>
</protein>
<dbReference type="OrthoDB" id="10027521at2759"/>
<evidence type="ECO:0000313" key="3">
    <source>
        <dbReference type="Proteomes" id="UP000594262"/>
    </source>
</evidence>
<dbReference type="PANTHER" id="PTHR22382:SF7">
    <property type="entry name" value="RIKEN CDNA 4921504E06 GENE"/>
    <property type="match status" value="1"/>
</dbReference>
<keyword evidence="3" id="KW-1185">Reference proteome</keyword>
<dbReference type="InterPro" id="IPR040119">
    <property type="entry name" value="C10orf67-like"/>
</dbReference>
<dbReference type="InterPro" id="IPR031651">
    <property type="entry name" value="DUF4709"/>
</dbReference>
<evidence type="ECO:0000259" key="1">
    <source>
        <dbReference type="Pfam" id="PF15821"/>
    </source>
</evidence>
<accession>A0A7M5UZ91</accession>
<feature type="domain" description="DUF4709" evidence="1">
    <location>
        <begin position="28"/>
        <end position="135"/>
    </location>
</feature>
<organism evidence="2 3">
    <name type="scientific">Clytia hemisphaerica</name>
    <dbReference type="NCBI Taxonomy" id="252671"/>
    <lineage>
        <taxon>Eukaryota</taxon>
        <taxon>Metazoa</taxon>
        <taxon>Cnidaria</taxon>
        <taxon>Hydrozoa</taxon>
        <taxon>Hydroidolina</taxon>
        <taxon>Leptothecata</taxon>
        <taxon>Obeliida</taxon>
        <taxon>Clytiidae</taxon>
        <taxon>Clytia</taxon>
    </lineage>
</organism>
<dbReference type="Pfam" id="PF15821">
    <property type="entry name" value="DUF4709"/>
    <property type="match status" value="1"/>
</dbReference>
<sequence>MDDENDEERSVSLETGEVEDAFGETFIPSISDRLQIGYAASDKACQTQASEIINLKKMSDVLGIVIKDISMLKRSLYFSKLTLQAEYDGRLEAVAFELYNRVNKRVAEIEAIHKERIDVIRRSYKQQMSNALAKLSRDYQIFYGDKDAILEAENRKKLEEMNRHKEMMRKNELAQKEMYEMLQMQMEEDKAKQEIVPSRKSSAASIGGFLDEIDELNTVIKATIIYQQQKIHQVTLQYTVDKDFVFEILC</sequence>
<reference evidence="2" key="1">
    <citation type="submission" date="2021-01" db="UniProtKB">
        <authorList>
            <consortium name="EnsemblMetazoa"/>
        </authorList>
    </citation>
    <scope>IDENTIFICATION</scope>
</reference>
<dbReference type="AlphaFoldDB" id="A0A7M5UZ91"/>
<dbReference type="PANTHER" id="PTHR22382">
    <property type="entry name" value="RIKEN CDNA 4921504E06 GENE"/>
    <property type="match status" value="1"/>
</dbReference>